<dbReference type="InterPro" id="IPR051504">
    <property type="entry name" value="Plant_metabolite_acyltrans"/>
</dbReference>
<dbReference type="Pfam" id="PF02458">
    <property type="entry name" value="Transferase"/>
    <property type="match status" value="1"/>
</dbReference>
<evidence type="ECO:0000313" key="3">
    <source>
        <dbReference type="EMBL" id="KAG0512741.1"/>
    </source>
</evidence>
<dbReference type="Gene3D" id="3.30.559.10">
    <property type="entry name" value="Chloramphenicol acetyltransferase-like domain"/>
    <property type="match status" value="2"/>
</dbReference>
<dbReference type="InterPro" id="IPR023213">
    <property type="entry name" value="CAT-like_dom_sf"/>
</dbReference>
<evidence type="ECO:0000256" key="2">
    <source>
        <dbReference type="ARBA" id="ARBA00023315"/>
    </source>
</evidence>
<gene>
    <name evidence="3" type="ORF">BDA96_10G040200</name>
</gene>
<name>A0A921TZX4_SORBI</name>
<sequence>MSSSVRVLNVTHVLPDQNRAALYSPSPQQLLPDDDSIMKLSFMDSLFVDRIMPMRRLFLYEGPGVPPFPDLVGSLQSSLATVLAIFFPLAGKLTYRPSPGGDVVVDCSPAAVSPGVKFVEAEYAGSIDDMRRVASASSDGDEGDRDALTELGPELDARQLPAPVIAVQVTRPGVGGGRAVVVAVAIHHAVADGHSVWQFMRAWTAVARTEQGSAAMARLVPPTFDRTTVIRYPEADELASKILRAIAPALPVVRSPSSCSPPDRSRRSFLIHADEIQSVKQQIRAQTETAVAEQLETPPTPSTYVAVSSLVWTSIVRAKSRAPHLAVAGDDAYYYFLVAVDYRRRRRLGPEVNERYFGNCVVPCVARAAARDLCGGDDAGLGIARAAAAIRDAIRAQPEDPVRAMESWLDSLLAAPKERFTFTGSSNRFMAYETDFGWGAPSRVELVSLFATELVLLVGAEDGGVQVTVTLDPVQMEGFASNLLRVARSRARERGI</sequence>
<comment type="caution">
    <text evidence="3">The sequence shown here is derived from an EMBL/GenBank/DDBJ whole genome shotgun (WGS) entry which is preliminary data.</text>
</comment>
<dbReference type="PANTHER" id="PTHR31625">
    <property type="match status" value="1"/>
</dbReference>
<dbReference type="GO" id="GO:0016747">
    <property type="term" value="F:acyltransferase activity, transferring groups other than amino-acyl groups"/>
    <property type="evidence" value="ECO:0007669"/>
    <property type="project" value="UniProtKB-ARBA"/>
</dbReference>
<dbReference type="AlphaFoldDB" id="A0A921TZX4"/>
<evidence type="ECO:0000313" key="4">
    <source>
        <dbReference type="Proteomes" id="UP000807115"/>
    </source>
</evidence>
<dbReference type="EMBL" id="CM027689">
    <property type="protein sequence ID" value="KAG0512741.1"/>
    <property type="molecule type" value="Genomic_DNA"/>
</dbReference>
<dbReference type="Proteomes" id="UP000807115">
    <property type="component" value="Chromosome 10"/>
</dbReference>
<keyword evidence="1" id="KW-0808">Transferase</keyword>
<evidence type="ECO:0000256" key="1">
    <source>
        <dbReference type="ARBA" id="ARBA00022679"/>
    </source>
</evidence>
<protein>
    <submittedName>
        <fullName evidence="3">Uncharacterized protein</fullName>
    </submittedName>
</protein>
<accession>A0A921TZX4</accession>
<keyword evidence="2" id="KW-0012">Acyltransferase</keyword>
<organism evidence="3 4">
    <name type="scientific">Sorghum bicolor</name>
    <name type="common">Sorghum</name>
    <name type="synonym">Sorghum vulgare</name>
    <dbReference type="NCBI Taxonomy" id="4558"/>
    <lineage>
        <taxon>Eukaryota</taxon>
        <taxon>Viridiplantae</taxon>
        <taxon>Streptophyta</taxon>
        <taxon>Embryophyta</taxon>
        <taxon>Tracheophyta</taxon>
        <taxon>Spermatophyta</taxon>
        <taxon>Magnoliopsida</taxon>
        <taxon>Liliopsida</taxon>
        <taxon>Poales</taxon>
        <taxon>Poaceae</taxon>
        <taxon>PACMAD clade</taxon>
        <taxon>Panicoideae</taxon>
        <taxon>Andropogonodae</taxon>
        <taxon>Andropogoneae</taxon>
        <taxon>Sorghinae</taxon>
        <taxon>Sorghum</taxon>
    </lineage>
</organism>
<reference evidence="3" key="2">
    <citation type="submission" date="2020-10" db="EMBL/GenBank/DDBJ databases">
        <authorList>
            <person name="Cooper E.A."/>
            <person name="Brenton Z.W."/>
            <person name="Flinn B.S."/>
            <person name="Jenkins J."/>
            <person name="Shu S."/>
            <person name="Flowers D."/>
            <person name="Luo F."/>
            <person name="Wang Y."/>
            <person name="Xia P."/>
            <person name="Barry K."/>
            <person name="Daum C."/>
            <person name="Lipzen A."/>
            <person name="Yoshinaga Y."/>
            <person name="Schmutz J."/>
            <person name="Saski C."/>
            <person name="Vermerris W."/>
            <person name="Kresovich S."/>
        </authorList>
    </citation>
    <scope>NUCLEOTIDE SEQUENCE</scope>
</reference>
<reference evidence="3" key="1">
    <citation type="journal article" date="2019" name="BMC Genomics">
        <title>A new reference genome for Sorghum bicolor reveals high levels of sequence similarity between sweet and grain genotypes: implications for the genetics of sugar metabolism.</title>
        <authorList>
            <person name="Cooper E.A."/>
            <person name="Brenton Z.W."/>
            <person name="Flinn B.S."/>
            <person name="Jenkins J."/>
            <person name="Shu S."/>
            <person name="Flowers D."/>
            <person name="Luo F."/>
            <person name="Wang Y."/>
            <person name="Xia P."/>
            <person name="Barry K."/>
            <person name="Daum C."/>
            <person name="Lipzen A."/>
            <person name="Yoshinaga Y."/>
            <person name="Schmutz J."/>
            <person name="Saski C."/>
            <person name="Vermerris W."/>
            <person name="Kresovich S."/>
        </authorList>
    </citation>
    <scope>NUCLEOTIDE SEQUENCE</scope>
</reference>
<proteinExistence type="predicted"/>